<dbReference type="EMBL" id="JABXBU010000003">
    <property type="protein sequence ID" value="KAF8792197.1"/>
    <property type="molecule type" value="Genomic_DNA"/>
</dbReference>
<proteinExistence type="predicted"/>
<name>A0A8T0FLW8_ARGBR</name>
<keyword evidence="3" id="KW-1185">Reference proteome</keyword>
<dbReference type="AlphaFoldDB" id="A0A8T0FLW8"/>
<gene>
    <name evidence="2" type="ORF">HNY73_003826</name>
</gene>
<comment type="caution">
    <text evidence="2">The sequence shown here is derived from an EMBL/GenBank/DDBJ whole genome shotgun (WGS) entry which is preliminary data.</text>
</comment>
<reference evidence="2" key="2">
    <citation type="submission" date="2020-06" db="EMBL/GenBank/DDBJ databases">
        <authorList>
            <person name="Sheffer M."/>
        </authorList>
    </citation>
    <scope>NUCLEOTIDE SEQUENCE</scope>
</reference>
<protein>
    <submittedName>
        <fullName evidence="2">Uncharacterized protein</fullName>
    </submittedName>
</protein>
<accession>A0A8T0FLW8</accession>
<reference evidence="2" key="1">
    <citation type="journal article" date="2020" name="bioRxiv">
        <title>Chromosome-level reference genome of the European wasp spider Argiope bruennichi: a resource for studies on range expansion and evolutionary adaptation.</title>
        <authorList>
            <person name="Sheffer M.M."/>
            <person name="Hoppe A."/>
            <person name="Krehenwinkel H."/>
            <person name="Uhl G."/>
            <person name="Kuss A.W."/>
            <person name="Jensen L."/>
            <person name="Jensen C."/>
            <person name="Gillespie R.G."/>
            <person name="Hoff K.J."/>
            <person name="Prost S."/>
        </authorList>
    </citation>
    <scope>NUCLEOTIDE SEQUENCE</scope>
</reference>
<organism evidence="2 3">
    <name type="scientific">Argiope bruennichi</name>
    <name type="common">Wasp spider</name>
    <name type="synonym">Aranea bruennichi</name>
    <dbReference type="NCBI Taxonomy" id="94029"/>
    <lineage>
        <taxon>Eukaryota</taxon>
        <taxon>Metazoa</taxon>
        <taxon>Ecdysozoa</taxon>
        <taxon>Arthropoda</taxon>
        <taxon>Chelicerata</taxon>
        <taxon>Arachnida</taxon>
        <taxon>Araneae</taxon>
        <taxon>Araneomorphae</taxon>
        <taxon>Entelegynae</taxon>
        <taxon>Araneoidea</taxon>
        <taxon>Araneidae</taxon>
        <taxon>Argiope</taxon>
    </lineage>
</organism>
<dbReference type="Proteomes" id="UP000807504">
    <property type="component" value="Unassembled WGS sequence"/>
</dbReference>
<evidence type="ECO:0000313" key="2">
    <source>
        <dbReference type="EMBL" id="KAF8792197.1"/>
    </source>
</evidence>
<feature type="compositionally biased region" description="Polar residues" evidence="1">
    <location>
        <begin position="12"/>
        <end position="21"/>
    </location>
</feature>
<evidence type="ECO:0000313" key="3">
    <source>
        <dbReference type="Proteomes" id="UP000807504"/>
    </source>
</evidence>
<feature type="region of interest" description="Disordered" evidence="1">
    <location>
        <begin position="1"/>
        <end position="42"/>
    </location>
</feature>
<sequence length="119" mass="12742">MDSVGHGDVGTPTISQQSSISGDPPPPTPDTEDTPSVMDLNDFYASSLSEESLPTPSGFTAHKAAVKTTYKNICSSLITLSLAFGFDMHDLTPSVVNLQRFRHDESPAHSTFHPHSPDS</sequence>
<evidence type="ECO:0000256" key="1">
    <source>
        <dbReference type="SAM" id="MobiDB-lite"/>
    </source>
</evidence>